<dbReference type="RefSeq" id="WP_319845746.1">
    <property type="nucleotide sequence ID" value="NZ_JAXAFJ010000014.1"/>
</dbReference>
<gene>
    <name evidence="3" type="ORF">SCD90_16180</name>
</gene>
<comment type="caution">
    <text evidence="3">The sequence shown here is derived from an EMBL/GenBank/DDBJ whole genome shotgun (WGS) entry which is preliminary data.</text>
</comment>
<organism evidence="3 4">
    <name type="scientific">Terrihabitans rhizophilus</name>
    <dbReference type="NCBI Taxonomy" id="3092662"/>
    <lineage>
        <taxon>Bacteria</taxon>
        <taxon>Pseudomonadati</taxon>
        <taxon>Pseudomonadota</taxon>
        <taxon>Alphaproteobacteria</taxon>
        <taxon>Hyphomicrobiales</taxon>
        <taxon>Terrihabitans</taxon>
    </lineage>
</organism>
<evidence type="ECO:0000313" key="3">
    <source>
        <dbReference type="EMBL" id="MDX6807601.1"/>
    </source>
</evidence>
<evidence type="ECO:0000313" key="4">
    <source>
        <dbReference type="Proteomes" id="UP001274321"/>
    </source>
</evidence>
<evidence type="ECO:0000256" key="1">
    <source>
        <dbReference type="SAM" id="MobiDB-lite"/>
    </source>
</evidence>
<evidence type="ECO:0000256" key="2">
    <source>
        <dbReference type="SAM" id="SignalP"/>
    </source>
</evidence>
<feature type="region of interest" description="Disordered" evidence="1">
    <location>
        <begin position="20"/>
        <end position="89"/>
    </location>
</feature>
<reference evidence="3 4" key="1">
    <citation type="submission" date="2023-11" db="EMBL/GenBank/DDBJ databases">
        <authorList>
            <person name="Bao R."/>
        </authorList>
    </citation>
    <scope>NUCLEOTIDE SEQUENCE [LARGE SCALE GENOMIC DNA]</scope>
    <source>
        <strain evidence="3 4">PJ23</strain>
    </source>
</reference>
<feature type="compositionally biased region" description="Pro residues" evidence="1">
    <location>
        <begin position="38"/>
        <end position="58"/>
    </location>
</feature>
<protein>
    <submittedName>
        <fullName evidence="3">Uncharacterized protein</fullName>
    </submittedName>
</protein>
<keyword evidence="4" id="KW-1185">Reference proteome</keyword>
<sequence>MTSRSVLALVLLSGLIASPSLAQTPPAAPSTVTGPAAPADPAPSPPAATAPAPAPQPTAPQAATPDAATPFSDIKAAPNSADQDSNSADAGLGIPTDILMVRVLGPWAADGGSGFSRAIGKVSAGALQLYVQWISDEGEIIQTQEIEQESETPQLALASVRSETGDEESAVYFDTPQDEQGFRETFVLIVGAPGTARFGPATN</sequence>
<feature type="chain" id="PRO_5045686351" evidence="2">
    <location>
        <begin position="23"/>
        <end position="203"/>
    </location>
</feature>
<proteinExistence type="predicted"/>
<dbReference type="EMBL" id="JAXAFJ010000014">
    <property type="protein sequence ID" value="MDX6807601.1"/>
    <property type="molecule type" value="Genomic_DNA"/>
</dbReference>
<accession>A0ABU4RXG2</accession>
<keyword evidence="2" id="KW-0732">Signal</keyword>
<dbReference type="Proteomes" id="UP001274321">
    <property type="component" value="Unassembled WGS sequence"/>
</dbReference>
<feature type="signal peptide" evidence="2">
    <location>
        <begin position="1"/>
        <end position="22"/>
    </location>
</feature>
<feature type="compositionally biased region" description="Low complexity" evidence="1">
    <location>
        <begin position="59"/>
        <end position="70"/>
    </location>
</feature>
<name>A0ABU4RXG2_9HYPH</name>